<name>X6NVQ7_RETFI</name>
<protein>
    <submittedName>
        <fullName evidence="2">Ubiquitin-protein ligase 1</fullName>
    </submittedName>
</protein>
<evidence type="ECO:0000256" key="1">
    <source>
        <dbReference type="SAM" id="MobiDB-lite"/>
    </source>
</evidence>
<proteinExistence type="predicted"/>
<gene>
    <name evidence="2" type="ORF">RFI_07223</name>
</gene>
<dbReference type="EMBL" id="ASPP01005780">
    <property type="protein sequence ID" value="ETO29894.1"/>
    <property type="molecule type" value="Genomic_DNA"/>
</dbReference>
<accession>X6NVQ7</accession>
<feature type="compositionally biased region" description="Basic and acidic residues" evidence="1">
    <location>
        <begin position="151"/>
        <end position="173"/>
    </location>
</feature>
<keyword evidence="2" id="KW-0436">Ligase</keyword>
<evidence type="ECO:0000313" key="2">
    <source>
        <dbReference type="EMBL" id="ETO29894.1"/>
    </source>
</evidence>
<feature type="compositionally biased region" description="Basic and acidic residues" evidence="1">
    <location>
        <begin position="349"/>
        <end position="362"/>
    </location>
</feature>
<feature type="region of interest" description="Disordered" evidence="1">
    <location>
        <begin position="180"/>
        <end position="199"/>
    </location>
</feature>
<sequence>MDVEKGIELDDSERGFFSQQVSKHTDMSDDPNSIPLVLSSDTANGIELSHDSKVGAINNKESGYVSGGYPTSPSIGAISIMSNVTNVSVKTQGQHAQLNMRTKPKPKEKANTQTQAKIKTKTKPIDAKKYDPGQQAVLSNRGVFTFQEDSNPNKKANENEAKEPGNNIDDKANIRNVPQPFAGQTSSHMNNNNNHNNDIATISHQNVANDRDANVNNDMSHKTSHENQQQHPSMKRKLTSDALKRVDIFFVFFFNSNNTAKYKKMNVKKKKKKNEMEQWLPSFYKALQLLQSTFEDMPSHLLDNPEKIRARMASSNLGDVLRAPSLNSDVFSSLNSPHGALNAMSNKRPPLDPHSIDNHEPESINGPIPPEHDEEEKRETNHGEMDEPTPRHPSTSHVHEHGHVQDERSISFPYIHIDPILFNA</sequence>
<feature type="region of interest" description="Disordered" evidence="1">
    <location>
        <begin position="141"/>
        <end position="174"/>
    </location>
</feature>
<feature type="region of interest" description="Disordered" evidence="1">
    <location>
        <begin position="99"/>
        <end position="122"/>
    </location>
</feature>
<organism evidence="2 3">
    <name type="scientific">Reticulomyxa filosa</name>
    <dbReference type="NCBI Taxonomy" id="46433"/>
    <lineage>
        <taxon>Eukaryota</taxon>
        <taxon>Sar</taxon>
        <taxon>Rhizaria</taxon>
        <taxon>Retaria</taxon>
        <taxon>Foraminifera</taxon>
        <taxon>Monothalamids</taxon>
        <taxon>Reticulomyxidae</taxon>
        <taxon>Reticulomyxa</taxon>
    </lineage>
</organism>
<evidence type="ECO:0000313" key="3">
    <source>
        <dbReference type="Proteomes" id="UP000023152"/>
    </source>
</evidence>
<dbReference type="Proteomes" id="UP000023152">
    <property type="component" value="Unassembled WGS sequence"/>
</dbReference>
<reference evidence="2 3" key="1">
    <citation type="journal article" date="2013" name="Curr. Biol.">
        <title>The Genome of the Foraminiferan Reticulomyxa filosa.</title>
        <authorList>
            <person name="Glockner G."/>
            <person name="Hulsmann N."/>
            <person name="Schleicher M."/>
            <person name="Noegel A.A."/>
            <person name="Eichinger L."/>
            <person name="Gallinger C."/>
            <person name="Pawlowski J."/>
            <person name="Sierra R."/>
            <person name="Euteneuer U."/>
            <person name="Pillet L."/>
            <person name="Moustafa A."/>
            <person name="Platzer M."/>
            <person name="Groth M."/>
            <person name="Szafranski K."/>
            <person name="Schliwa M."/>
        </authorList>
    </citation>
    <scope>NUCLEOTIDE SEQUENCE [LARGE SCALE GENOMIC DNA]</scope>
</reference>
<feature type="region of interest" description="Disordered" evidence="1">
    <location>
        <begin position="341"/>
        <end position="404"/>
    </location>
</feature>
<dbReference type="AlphaFoldDB" id="X6NVQ7"/>
<feature type="compositionally biased region" description="Basic and acidic residues" evidence="1">
    <location>
        <begin position="375"/>
        <end position="390"/>
    </location>
</feature>
<dbReference type="GO" id="GO:0016874">
    <property type="term" value="F:ligase activity"/>
    <property type="evidence" value="ECO:0007669"/>
    <property type="project" value="UniProtKB-KW"/>
</dbReference>
<feature type="region of interest" description="Disordered" evidence="1">
    <location>
        <begin position="211"/>
        <end position="237"/>
    </location>
</feature>
<feature type="compositionally biased region" description="Basic and acidic residues" evidence="1">
    <location>
        <begin position="211"/>
        <end position="225"/>
    </location>
</feature>
<keyword evidence="3" id="KW-1185">Reference proteome</keyword>
<comment type="caution">
    <text evidence="2">The sequence shown here is derived from an EMBL/GenBank/DDBJ whole genome shotgun (WGS) entry which is preliminary data.</text>
</comment>